<dbReference type="InterPro" id="IPR008927">
    <property type="entry name" value="6-PGluconate_DH-like_C_sf"/>
</dbReference>
<gene>
    <name evidence="13" type="primary">gndA</name>
    <name evidence="13" type="ORF">QJ048_02035</name>
</gene>
<feature type="domain" description="6-phosphogluconate dehydrogenase C-terminal" evidence="12">
    <location>
        <begin position="181"/>
        <end position="469"/>
    </location>
</feature>
<reference evidence="13 14" key="1">
    <citation type="submission" date="2023-05" db="EMBL/GenBank/DDBJ databases">
        <title>Genome sequence of Pinibacter sp. MAH-24.</title>
        <authorList>
            <person name="Huq M.A."/>
        </authorList>
    </citation>
    <scope>NUCLEOTIDE SEQUENCE [LARGE SCALE GENOMIC DNA]</scope>
    <source>
        <strain evidence="13 14">MAH-24</strain>
    </source>
</reference>
<evidence type="ECO:0000256" key="1">
    <source>
        <dbReference type="ARBA" id="ARBA00002526"/>
    </source>
</evidence>
<proteinExistence type="inferred from homology"/>
<evidence type="ECO:0000313" key="14">
    <source>
        <dbReference type="Proteomes" id="UP001226434"/>
    </source>
</evidence>
<dbReference type="GO" id="GO:0004616">
    <property type="term" value="F:phosphogluconate dehydrogenase (decarboxylating) activity"/>
    <property type="evidence" value="ECO:0007669"/>
    <property type="project" value="UniProtKB-EC"/>
</dbReference>
<dbReference type="EC" id="1.1.1.44" evidence="4 10"/>
<evidence type="ECO:0000256" key="11">
    <source>
        <dbReference type="RuleBase" id="RU000485"/>
    </source>
</evidence>
<comment type="catalytic activity">
    <reaction evidence="9 10 11">
        <text>6-phospho-D-gluconate + NADP(+) = D-ribulose 5-phosphate + CO2 + NADPH</text>
        <dbReference type="Rhea" id="RHEA:10116"/>
        <dbReference type="ChEBI" id="CHEBI:16526"/>
        <dbReference type="ChEBI" id="CHEBI:57783"/>
        <dbReference type="ChEBI" id="CHEBI:58121"/>
        <dbReference type="ChEBI" id="CHEBI:58349"/>
        <dbReference type="ChEBI" id="CHEBI:58759"/>
        <dbReference type="EC" id="1.1.1.44"/>
    </reaction>
</comment>
<protein>
    <recommendedName>
        <fullName evidence="5 10">6-phosphogluconate dehydrogenase, decarboxylating</fullName>
        <ecNumber evidence="4 10">1.1.1.44</ecNumber>
    </recommendedName>
</protein>
<dbReference type="InterPro" id="IPR013328">
    <property type="entry name" value="6PGD_dom2"/>
</dbReference>
<keyword evidence="14" id="KW-1185">Reference proteome</keyword>
<dbReference type="InterPro" id="IPR036291">
    <property type="entry name" value="NAD(P)-bd_dom_sf"/>
</dbReference>
<dbReference type="InterPro" id="IPR006183">
    <property type="entry name" value="Pgluconate_DH"/>
</dbReference>
<evidence type="ECO:0000256" key="3">
    <source>
        <dbReference type="ARBA" id="ARBA00008419"/>
    </source>
</evidence>
<evidence type="ECO:0000256" key="9">
    <source>
        <dbReference type="ARBA" id="ARBA00048640"/>
    </source>
</evidence>
<comment type="caution">
    <text evidence="13">The sequence shown here is derived from an EMBL/GenBank/DDBJ whole genome shotgun (WGS) entry which is preliminary data.</text>
</comment>
<keyword evidence="7 11" id="KW-0311">Gluconate utilization</keyword>
<dbReference type="InterPro" id="IPR006115">
    <property type="entry name" value="6PGDH_NADP-bd"/>
</dbReference>
<dbReference type="PANTHER" id="PTHR11811">
    <property type="entry name" value="6-PHOSPHOGLUCONATE DEHYDROGENASE"/>
    <property type="match status" value="1"/>
</dbReference>
<comment type="subunit">
    <text evidence="10">Homodimer.</text>
</comment>
<dbReference type="InterPro" id="IPR006113">
    <property type="entry name" value="6PGDH_Gnd/GntZ"/>
</dbReference>
<evidence type="ECO:0000256" key="10">
    <source>
        <dbReference type="PIRNR" id="PIRNR000109"/>
    </source>
</evidence>
<name>A0ABT6R7J4_9BACT</name>
<evidence type="ECO:0000256" key="4">
    <source>
        <dbReference type="ARBA" id="ARBA00013011"/>
    </source>
</evidence>
<evidence type="ECO:0000313" key="13">
    <source>
        <dbReference type="EMBL" id="MDI3318530.1"/>
    </source>
</evidence>
<keyword evidence="10 11" id="KW-0521">NADP</keyword>
<dbReference type="RefSeq" id="WP_282332661.1">
    <property type="nucleotide sequence ID" value="NZ_JASBRG010000001.1"/>
</dbReference>
<dbReference type="SUPFAM" id="SSF51735">
    <property type="entry name" value="NAD(P)-binding Rossmann-fold domains"/>
    <property type="match status" value="1"/>
</dbReference>
<evidence type="ECO:0000256" key="8">
    <source>
        <dbReference type="ARBA" id="ARBA00023126"/>
    </source>
</evidence>
<sequence length="470" mass="51822">MSTPQFNFGMIGLGVMGRNFLLNMADNKFKVIGFDKDSQKTSALESSATPGTTVKGVGTLKEMIDLLEIPRKIMMLVPAGKPVDDVIEDLLPLVQPGDIIIDGGNSHYTDTLRRVKYLEDKKIHFIGMGVSGGEQGARTGPSIMPGGDPVAYPVVKPMLEAVAAKVNGVPCVAHLGRDAAGHYVKMVHNGIEYSIMQLTTEIYEMLHKGLGLTNDEMHKVFADWNAGDLQSFLIEITADIFLQKDDKTNNRLVDMILDKAGAKGTGKWTSQDAMEIGVPIPSIDMAVTMRNISALKEERVQASALYKPSEKAFPEKEDFIKQLHDAMFIGMLISYAQGLELLTKASNEWKMEIPMKEVVRVWRGGCIIRSSLLEVFTSVYGRNEKISNILLDKEIANLLTGKLANLRNVVSKAALNGYAASGLMTVLSYIDAYTSDRLPTNLLQAQRDYFGAHTYERVDEPGKFHTEWGK</sequence>
<dbReference type="NCBIfam" id="NF006765">
    <property type="entry name" value="PRK09287.1"/>
    <property type="match status" value="1"/>
</dbReference>
<dbReference type="InterPro" id="IPR006114">
    <property type="entry name" value="6PGDH_C"/>
</dbReference>
<keyword evidence="8 10" id="KW-0570">Pentose shunt</keyword>
<dbReference type="Gene3D" id="1.20.5.320">
    <property type="entry name" value="6-Phosphogluconate Dehydrogenase, domain 3"/>
    <property type="match status" value="1"/>
</dbReference>
<evidence type="ECO:0000259" key="12">
    <source>
        <dbReference type="SMART" id="SM01350"/>
    </source>
</evidence>
<evidence type="ECO:0000256" key="7">
    <source>
        <dbReference type="ARBA" id="ARBA00023064"/>
    </source>
</evidence>
<dbReference type="NCBIfam" id="TIGR00873">
    <property type="entry name" value="gnd"/>
    <property type="match status" value="1"/>
</dbReference>
<dbReference type="Gene3D" id="3.40.50.720">
    <property type="entry name" value="NAD(P)-binding Rossmann-like Domain"/>
    <property type="match status" value="1"/>
</dbReference>
<evidence type="ECO:0000256" key="6">
    <source>
        <dbReference type="ARBA" id="ARBA00023002"/>
    </source>
</evidence>
<dbReference type="SUPFAM" id="SSF48179">
    <property type="entry name" value="6-phosphogluconate dehydrogenase C-terminal domain-like"/>
    <property type="match status" value="1"/>
</dbReference>
<dbReference type="PRINTS" id="PR00076">
    <property type="entry name" value="6PGDHDRGNASE"/>
</dbReference>
<comment type="pathway">
    <text evidence="2 10 11">Carbohydrate degradation; pentose phosphate pathway; D-ribulose 5-phosphate from D-glucose 6-phosphate (oxidative stage): step 3/3.</text>
</comment>
<dbReference type="Pfam" id="PF00393">
    <property type="entry name" value="6PGD"/>
    <property type="match status" value="1"/>
</dbReference>
<comment type="similarity">
    <text evidence="3 10 11">Belongs to the 6-phosphogluconate dehydrogenase family.</text>
</comment>
<dbReference type="Proteomes" id="UP001226434">
    <property type="component" value="Unassembled WGS sequence"/>
</dbReference>
<keyword evidence="6 10" id="KW-0560">Oxidoreductase</keyword>
<organism evidence="13 14">
    <name type="scientific">Pinibacter soli</name>
    <dbReference type="NCBI Taxonomy" id="3044211"/>
    <lineage>
        <taxon>Bacteria</taxon>
        <taxon>Pseudomonadati</taxon>
        <taxon>Bacteroidota</taxon>
        <taxon>Chitinophagia</taxon>
        <taxon>Chitinophagales</taxon>
        <taxon>Chitinophagaceae</taxon>
        <taxon>Pinibacter</taxon>
    </lineage>
</organism>
<dbReference type="Gene3D" id="1.10.1040.10">
    <property type="entry name" value="N-(1-d-carboxylethyl)-l-norvaline Dehydrogenase, domain 2"/>
    <property type="match status" value="1"/>
</dbReference>
<dbReference type="Pfam" id="PF03446">
    <property type="entry name" value="NAD_binding_2"/>
    <property type="match status" value="1"/>
</dbReference>
<comment type="function">
    <text evidence="1 10">Catalyzes the oxidative decarboxylation of 6-phosphogluconate to ribulose 5-phosphate and CO(2), with concomitant reduction of NADP to NADPH.</text>
</comment>
<dbReference type="PIRSF" id="PIRSF000109">
    <property type="entry name" value="6PGD"/>
    <property type="match status" value="1"/>
</dbReference>
<evidence type="ECO:0000256" key="5">
    <source>
        <dbReference type="ARBA" id="ARBA00018193"/>
    </source>
</evidence>
<accession>A0ABT6R7J4</accession>
<dbReference type="SMART" id="SM01350">
    <property type="entry name" value="6PGD"/>
    <property type="match status" value="1"/>
</dbReference>
<evidence type="ECO:0000256" key="2">
    <source>
        <dbReference type="ARBA" id="ARBA00004874"/>
    </source>
</evidence>
<dbReference type="EMBL" id="JASBRG010000001">
    <property type="protein sequence ID" value="MDI3318530.1"/>
    <property type="molecule type" value="Genomic_DNA"/>
</dbReference>